<evidence type="ECO:0000259" key="2">
    <source>
        <dbReference type="PROSITE" id="PS00028"/>
    </source>
</evidence>
<dbReference type="InterPro" id="IPR013087">
    <property type="entry name" value="Znf_C2H2_type"/>
</dbReference>
<dbReference type="Proteomes" id="UP000635477">
    <property type="component" value="Unassembled WGS sequence"/>
</dbReference>
<proteinExistence type="predicted"/>
<evidence type="ECO:0000313" key="3">
    <source>
        <dbReference type="EMBL" id="KAF4978229.1"/>
    </source>
</evidence>
<dbReference type="InterPro" id="IPR041661">
    <property type="entry name" value="ZN622/Rei1/Reh1_Znf-C2H2"/>
</dbReference>
<evidence type="ECO:0000256" key="1">
    <source>
        <dbReference type="SAM" id="MobiDB-lite"/>
    </source>
</evidence>
<dbReference type="AlphaFoldDB" id="A0A8H4UKS0"/>
<gene>
    <name evidence="3" type="ORF">FZEAL_5334</name>
</gene>
<evidence type="ECO:0000313" key="4">
    <source>
        <dbReference type="Proteomes" id="UP000635477"/>
    </source>
</evidence>
<protein>
    <recommendedName>
        <fullName evidence="2">C2H2-type domain-containing protein</fullName>
    </recommendedName>
</protein>
<feature type="region of interest" description="Disordered" evidence="1">
    <location>
        <begin position="111"/>
        <end position="138"/>
    </location>
</feature>
<feature type="region of interest" description="Disordered" evidence="1">
    <location>
        <begin position="307"/>
        <end position="329"/>
    </location>
</feature>
<name>A0A8H4UKS0_9HYPO</name>
<dbReference type="Gene3D" id="3.30.160.60">
    <property type="entry name" value="Classic Zinc Finger"/>
    <property type="match status" value="1"/>
</dbReference>
<reference evidence="3" key="2">
    <citation type="submission" date="2020-05" db="EMBL/GenBank/DDBJ databases">
        <authorList>
            <person name="Kim H.-S."/>
            <person name="Proctor R.H."/>
            <person name="Brown D.W."/>
        </authorList>
    </citation>
    <scope>NUCLEOTIDE SEQUENCE</scope>
    <source>
        <strain evidence="3">NRRL 22465</strain>
    </source>
</reference>
<feature type="compositionally biased region" description="Basic and acidic residues" evidence="1">
    <location>
        <begin position="111"/>
        <end position="124"/>
    </location>
</feature>
<dbReference type="SMART" id="SM00355">
    <property type="entry name" value="ZnF_C2H2"/>
    <property type="match status" value="4"/>
</dbReference>
<feature type="region of interest" description="Disordered" evidence="1">
    <location>
        <begin position="53"/>
        <end position="88"/>
    </location>
</feature>
<dbReference type="Pfam" id="PF12756">
    <property type="entry name" value="zf-C2H2_2"/>
    <property type="match status" value="1"/>
</dbReference>
<accession>A0A8H4UKS0</accession>
<dbReference type="PANTHER" id="PTHR13182:SF8">
    <property type="entry name" value="CYTOPLASMIC 60S SUBUNIT BIOGENESIS FACTOR ZNF622"/>
    <property type="match status" value="1"/>
</dbReference>
<dbReference type="OrthoDB" id="19329at2759"/>
<organism evidence="3 4">
    <name type="scientific">Fusarium zealandicum</name>
    <dbReference type="NCBI Taxonomy" id="1053134"/>
    <lineage>
        <taxon>Eukaryota</taxon>
        <taxon>Fungi</taxon>
        <taxon>Dikarya</taxon>
        <taxon>Ascomycota</taxon>
        <taxon>Pezizomycotina</taxon>
        <taxon>Sordariomycetes</taxon>
        <taxon>Hypocreomycetidae</taxon>
        <taxon>Hypocreales</taxon>
        <taxon>Nectriaceae</taxon>
        <taxon>Fusarium</taxon>
        <taxon>Fusarium staphyleae species complex</taxon>
    </lineage>
</organism>
<keyword evidence="4" id="KW-1185">Reference proteome</keyword>
<feature type="domain" description="C2H2-type" evidence="2">
    <location>
        <begin position="97"/>
        <end position="119"/>
    </location>
</feature>
<dbReference type="GO" id="GO:0042273">
    <property type="term" value="P:ribosomal large subunit biogenesis"/>
    <property type="evidence" value="ECO:0007669"/>
    <property type="project" value="TreeGrafter"/>
</dbReference>
<dbReference type="EMBL" id="JABEYC010000385">
    <property type="protein sequence ID" value="KAF4978229.1"/>
    <property type="molecule type" value="Genomic_DNA"/>
</dbReference>
<dbReference type="SUPFAM" id="SSF57667">
    <property type="entry name" value="beta-beta-alpha zinc fingers"/>
    <property type="match status" value="1"/>
</dbReference>
<comment type="caution">
    <text evidence="3">The sequence shown here is derived from an EMBL/GenBank/DDBJ whole genome shotgun (WGS) entry which is preliminary data.</text>
</comment>
<dbReference type="PANTHER" id="PTHR13182">
    <property type="entry name" value="ZINC FINGER PROTEIN 622"/>
    <property type="match status" value="1"/>
</dbReference>
<reference evidence="3" key="1">
    <citation type="journal article" date="2020" name="BMC Genomics">
        <title>Correction to: Identification and distribution of gene clusters required for synthesis of sphingolipid metabolism inhibitors in diverse species of the filamentous fungus Fusarium.</title>
        <authorList>
            <person name="Kim H.S."/>
            <person name="Lohmar J.M."/>
            <person name="Busman M."/>
            <person name="Brown D.W."/>
            <person name="Naumann T.A."/>
            <person name="Divon H.H."/>
            <person name="Lysoe E."/>
            <person name="Uhlig S."/>
            <person name="Proctor R.H."/>
        </authorList>
    </citation>
    <scope>NUCLEOTIDE SEQUENCE</scope>
    <source>
        <strain evidence="3">NRRL 22465</strain>
    </source>
</reference>
<dbReference type="InterPro" id="IPR036236">
    <property type="entry name" value="Znf_C2H2_sf"/>
</dbReference>
<dbReference type="InterPro" id="IPR040025">
    <property type="entry name" value="Znf622/Rei1/Reh1"/>
</dbReference>
<dbReference type="GO" id="GO:0030687">
    <property type="term" value="C:preribosome, large subunit precursor"/>
    <property type="evidence" value="ECO:0007669"/>
    <property type="project" value="TreeGrafter"/>
</dbReference>
<dbReference type="PROSITE" id="PS00028">
    <property type="entry name" value="ZINC_FINGER_C2H2_1"/>
    <property type="match status" value="1"/>
</dbReference>
<sequence length="410" mass="46110">MPHHCAGCHKVYTTRCEKNVHMVRCEVHPDKHHLPNKQCASCLNAEKRADTAARAAAAKKREEAEEDPEPTKGKKQKKINNDAPGLTMDNKPSPTFCRVCDIEFPSSDAWRQHMKSDPHNDKLRSRLTTSKDSLLPGSRAELREAEYTPGDDSVDFDDIESASEEQLVSDFIPENCLFCNKTSDTFDESLAHMASTHTFTVPYQNSLTVNLETVVAYLHLVIYGYHECILCTTRRSTVQGVQQHMTAKGHCRPDTRELEEFYDMPESDCYATDSLVQPDVASLRLPSGKTLGHRSQSLATEPRVFKQTTASSRSHSHLKAPDTTPQIATRNTGDDVIPALQASQLSTGDQRSLRHLSEVELRSVLTATARQMDRSLRAEARATRKLERGRNRVLLRTKYYKTENPVYQAG</sequence>